<dbReference type="InterPro" id="IPR002937">
    <property type="entry name" value="Amino_oxidase"/>
</dbReference>
<proteinExistence type="predicted"/>
<keyword evidence="3" id="KW-1185">Reference proteome</keyword>
<dbReference type="Pfam" id="PF01593">
    <property type="entry name" value="Amino_oxidase"/>
    <property type="match status" value="1"/>
</dbReference>
<dbReference type="InterPro" id="IPR036188">
    <property type="entry name" value="FAD/NAD-bd_sf"/>
</dbReference>
<dbReference type="Proteomes" id="UP001217838">
    <property type="component" value="Unassembled WGS sequence"/>
</dbReference>
<dbReference type="PANTHER" id="PTHR42923:SF43">
    <property type="entry name" value="AMINE OXIDASE"/>
    <property type="match status" value="1"/>
</dbReference>
<feature type="domain" description="Amine oxidase" evidence="1">
    <location>
        <begin position="33"/>
        <end position="490"/>
    </location>
</feature>
<dbReference type="SUPFAM" id="SSF51905">
    <property type="entry name" value="FAD/NAD(P)-binding domain"/>
    <property type="match status" value="1"/>
</dbReference>
<gene>
    <name evidence="2" type="ORF">POL58_16825</name>
</gene>
<evidence type="ECO:0000259" key="1">
    <source>
        <dbReference type="Pfam" id="PF01593"/>
    </source>
</evidence>
<evidence type="ECO:0000313" key="2">
    <source>
        <dbReference type="EMBL" id="MDC0669421.1"/>
    </source>
</evidence>
<comment type="caution">
    <text evidence="2">The sequence shown here is derived from an EMBL/GenBank/DDBJ whole genome shotgun (WGS) entry which is preliminary data.</text>
</comment>
<dbReference type="Gene3D" id="3.50.50.60">
    <property type="entry name" value="FAD/NAD(P)-binding domain"/>
    <property type="match status" value="1"/>
</dbReference>
<reference evidence="2 3" key="1">
    <citation type="submission" date="2022-11" db="EMBL/GenBank/DDBJ databases">
        <title>Minimal conservation of predation-associated metabolite biosynthetic gene clusters underscores biosynthetic potential of Myxococcota including descriptions for ten novel species: Archangium lansinium sp. nov., Myxococcus landrumus sp. nov., Nannocystis bai.</title>
        <authorList>
            <person name="Ahearne A."/>
            <person name="Stevens C."/>
            <person name="Dowd S."/>
        </authorList>
    </citation>
    <scope>NUCLEOTIDE SEQUENCE [LARGE SCALE GENOMIC DNA]</scope>
    <source>
        <strain evidence="2 3">NCELM</strain>
    </source>
</reference>
<protein>
    <submittedName>
        <fullName evidence="2">FAD-dependent oxidoreductase</fullName>
    </submittedName>
</protein>
<accession>A0ABT5B5N6</accession>
<dbReference type="RefSeq" id="WP_271999234.1">
    <property type="nucleotide sequence ID" value="NZ_JAQNDN010000007.1"/>
</dbReference>
<name>A0ABT5B5N6_9BACT</name>
<dbReference type="InterPro" id="IPR050464">
    <property type="entry name" value="Zeta_carotene_desat/Oxidored"/>
</dbReference>
<evidence type="ECO:0000313" key="3">
    <source>
        <dbReference type="Proteomes" id="UP001217838"/>
    </source>
</evidence>
<dbReference type="PANTHER" id="PTHR42923">
    <property type="entry name" value="PROTOPORPHYRINOGEN OXIDASE"/>
    <property type="match status" value="1"/>
</dbReference>
<dbReference type="EMBL" id="JAQNDN010000007">
    <property type="protein sequence ID" value="MDC0669421.1"/>
    <property type="molecule type" value="Genomic_DNA"/>
</dbReference>
<organism evidence="2 3">
    <name type="scientific">Nannocystis radixulma</name>
    <dbReference type="NCBI Taxonomy" id="2995305"/>
    <lineage>
        <taxon>Bacteria</taxon>
        <taxon>Pseudomonadati</taxon>
        <taxon>Myxococcota</taxon>
        <taxon>Polyangia</taxon>
        <taxon>Nannocystales</taxon>
        <taxon>Nannocystaceae</taxon>
        <taxon>Nannocystis</taxon>
    </lineage>
</organism>
<sequence>MLGISRRPANKPDKRAPHRFPRPLDVLVVGGGIAGLSAATVLAERGARVTVLEPETYLGGRAGAWPDTLADGTPFEMERGFHAFFRQYYNLRAWLRRIDPELDFLRPVADYPLLGPDGQRESFAGLPRLPIWNLVSLIRRSKSMTLRDALRVDDTCGRAIMAYDPRATYAQFDRLDAHSFLDRLGFPPRARQMLFDVFAHSFFNPEQEFSAAELLMMFHFYFIANPEGIVFDLVDGPFSTKLWHPMAAVLERHGVRLRTGEAAVHVDRGPDGRHRLTSSRGQVYSADALILAASVPGLQRLVDDSPALGHPLAEAPEDPGAAHCWREQVVAQSVTARFAVWRLWLDRACAPGRAAFVGTTGLGLVDNISLYELFEDESREWAARTGGSVVELHAYALPDGLDDEAAIKADLLRALHDLYPETRAARHLDERFLLRQDCPAFRPGSHPMRLRVDTPDPTLYLAGDFVHTPFPTALMERAASSGILAANHVLHHHGVAEELLCSVPPRGPLARLIHRKAHHDAHGEGDDD</sequence>